<organism evidence="2 3">
    <name type="scientific">Adineta steineri</name>
    <dbReference type="NCBI Taxonomy" id="433720"/>
    <lineage>
        <taxon>Eukaryota</taxon>
        <taxon>Metazoa</taxon>
        <taxon>Spiralia</taxon>
        <taxon>Gnathifera</taxon>
        <taxon>Rotifera</taxon>
        <taxon>Eurotatoria</taxon>
        <taxon>Bdelloidea</taxon>
        <taxon>Adinetida</taxon>
        <taxon>Adinetidae</taxon>
        <taxon>Adineta</taxon>
    </lineage>
</organism>
<evidence type="ECO:0000256" key="1">
    <source>
        <dbReference type="SAM" id="MobiDB-lite"/>
    </source>
</evidence>
<evidence type="ECO:0000313" key="3">
    <source>
        <dbReference type="Proteomes" id="UP000663891"/>
    </source>
</evidence>
<comment type="caution">
    <text evidence="2">The sequence shown here is derived from an EMBL/GenBank/DDBJ whole genome shotgun (WGS) entry which is preliminary data.</text>
</comment>
<reference evidence="2" key="1">
    <citation type="submission" date="2021-02" db="EMBL/GenBank/DDBJ databases">
        <authorList>
            <person name="Nowell W R."/>
        </authorList>
    </citation>
    <scope>NUCLEOTIDE SEQUENCE</scope>
</reference>
<dbReference type="EMBL" id="CAJNON010005124">
    <property type="protein sequence ID" value="CAF1534401.1"/>
    <property type="molecule type" value="Genomic_DNA"/>
</dbReference>
<gene>
    <name evidence="2" type="ORF">VCS650_LOCUS43819</name>
</gene>
<feature type="compositionally biased region" description="Basic and acidic residues" evidence="1">
    <location>
        <begin position="62"/>
        <end position="77"/>
    </location>
</feature>
<dbReference type="Proteomes" id="UP000663891">
    <property type="component" value="Unassembled WGS sequence"/>
</dbReference>
<feature type="compositionally biased region" description="Low complexity" evidence="1">
    <location>
        <begin position="42"/>
        <end position="56"/>
    </location>
</feature>
<dbReference type="AlphaFoldDB" id="A0A815VX09"/>
<sequence length="95" mass="10078">ACPTWAPPSLRATSSWAPPTSSNTSSGSSKDNKEPSSPPSPSIHHQTSSSSGLQSSYTIRAATDHLHMQPPSEEHHHPSPRLHQSHLSSGAPTRP</sequence>
<protein>
    <submittedName>
        <fullName evidence="2">Uncharacterized protein</fullName>
    </submittedName>
</protein>
<evidence type="ECO:0000313" key="2">
    <source>
        <dbReference type="EMBL" id="CAF1534401.1"/>
    </source>
</evidence>
<feature type="region of interest" description="Disordered" evidence="1">
    <location>
        <begin position="1"/>
        <end position="95"/>
    </location>
</feature>
<feature type="compositionally biased region" description="Low complexity" evidence="1">
    <location>
        <begin position="20"/>
        <end position="29"/>
    </location>
</feature>
<accession>A0A815VX09</accession>
<name>A0A815VX09_9BILA</name>
<feature type="non-terminal residue" evidence="2">
    <location>
        <position position="1"/>
    </location>
</feature>
<feature type="compositionally biased region" description="Polar residues" evidence="1">
    <location>
        <begin position="85"/>
        <end position="95"/>
    </location>
</feature>
<proteinExistence type="predicted"/>